<name>A0A4W5M3X4_9TELE</name>
<sequence>MFAPNVGKLDVHHMNECEETNGGCEALCCNTIGSFCCKCPLGQELREDSKICQGECCHPVMSPITSHCSQKYL</sequence>
<dbReference type="AlphaFoldDB" id="A0A4W5M3X4"/>
<evidence type="ECO:0008006" key="3">
    <source>
        <dbReference type="Google" id="ProtNLM"/>
    </source>
</evidence>
<proteinExistence type="predicted"/>
<protein>
    <recommendedName>
        <fullName evidence="3">EGF-like calcium-binding domain-containing protein</fullName>
    </recommendedName>
</protein>
<keyword evidence="2" id="KW-1185">Reference proteome</keyword>
<dbReference type="SUPFAM" id="SSF57196">
    <property type="entry name" value="EGF/Laminin"/>
    <property type="match status" value="1"/>
</dbReference>
<evidence type="ECO:0000313" key="1">
    <source>
        <dbReference type="Ensembl" id="ENSHHUP00000032514.1"/>
    </source>
</evidence>
<dbReference type="Ensembl" id="ENSHHUT00000033845.1">
    <property type="protein sequence ID" value="ENSHHUP00000032514.1"/>
    <property type="gene ID" value="ENSHHUG00000020608.1"/>
</dbReference>
<dbReference type="Gene3D" id="2.10.25.10">
    <property type="entry name" value="Laminin"/>
    <property type="match status" value="1"/>
</dbReference>
<reference evidence="2" key="1">
    <citation type="submission" date="2018-06" db="EMBL/GenBank/DDBJ databases">
        <title>Genome assembly of Danube salmon.</title>
        <authorList>
            <person name="Macqueen D.J."/>
            <person name="Gundappa M.K."/>
        </authorList>
    </citation>
    <scope>NUCLEOTIDE SEQUENCE [LARGE SCALE GENOMIC DNA]</scope>
</reference>
<dbReference type="STRING" id="62062.ENSHHUP00000032514"/>
<evidence type="ECO:0000313" key="2">
    <source>
        <dbReference type="Proteomes" id="UP000314982"/>
    </source>
</evidence>
<reference evidence="1" key="3">
    <citation type="submission" date="2025-09" db="UniProtKB">
        <authorList>
            <consortium name="Ensembl"/>
        </authorList>
    </citation>
    <scope>IDENTIFICATION</scope>
</reference>
<accession>A0A4W5M3X4</accession>
<organism evidence="1 2">
    <name type="scientific">Hucho hucho</name>
    <name type="common">huchen</name>
    <dbReference type="NCBI Taxonomy" id="62062"/>
    <lineage>
        <taxon>Eukaryota</taxon>
        <taxon>Metazoa</taxon>
        <taxon>Chordata</taxon>
        <taxon>Craniata</taxon>
        <taxon>Vertebrata</taxon>
        <taxon>Euteleostomi</taxon>
        <taxon>Actinopterygii</taxon>
        <taxon>Neopterygii</taxon>
        <taxon>Teleostei</taxon>
        <taxon>Protacanthopterygii</taxon>
        <taxon>Salmoniformes</taxon>
        <taxon>Salmonidae</taxon>
        <taxon>Salmoninae</taxon>
        <taxon>Hucho</taxon>
    </lineage>
</organism>
<reference evidence="1" key="2">
    <citation type="submission" date="2025-08" db="UniProtKB">
        <authorList>
            <consortium name="Ensembl"/>
        </authorList>
    </citation>
    <scope>IDENTIFICATION</scope>
</reference>
<dbReference type="Proteomes" id="UP000314982">
    <property type="component" value="Unassembled WGS sequence"/>
</dbReference>
<dbReference type="GeneTree" id="ENSGT00940000177208"/>